<evidence type="ECO:0000313" key="3">
    <source>
        <dbReference type="Proteomes" id="UP000299102"/>
    </source>
</evidence>
<gene>
    <name evidence="2" type="ORF">EVAR_77425_1</name>
</gene>
<dbReference type="AlphaFoldDB" id="A0A4C1UXE6"/>
<name>A0A4C1UXE6_EUMVA</name>
<protein>
    <submittedName>
        <fullName evidence="2">Uncharacterized protein</fullName>
    </submittedName>
</protein>
<keyword evidence="1" id="KW-0472">Membrane</keyword>
<keyword evidence="1" id="KW-0812">Transmembrane</keyword>
<keyword evidence="3" id="KW-1185">Reference proteome</keyword>
<evidence type="ECO:0000256" key="1">
    <source>
        <dbReference type="SAM" id="Phobius"/>
    </source>
</evidence>
<proteinExistence type="predicted"/>
<sequence>MTKKLNGLYNSEGRERAARRRRGPLVCRRAPVALELEQNRERAESRLGIGTEIENRTGVEIECLIETRIKNVMRSVPRAVSESELKEVGGSEERRMEGSKTSEGVCVNVFVMVLLHIALAALQAARAPSREVSARMHYGHYMTSSASALFIMKRSCFAAGT</sequence>
<accession>A0A4C1UXE6</accession>
<organism evidence="2 3">
    <name type="scientific">Eumeta variegata</name>
    <name type="common">Bagworm moth</name>
    <name type="synonym">Eumeta japonica</name>
    <dbReference type="NCBI Taxonomy" id="151549"/>
    <lineage>
        <taxon>Eukaryota</taxon>
        <taxon>Metazoa</taxon>
        <taxon>Ecdysozoa</taxon>
        <taxon>Arthropoda</taxon>
        <taxon>Hexapoda</taxon>
        <taxon>Insecta</taxon>
        <taxon>Pterygota</taxon>
        <taxon>Neoptera</taxon>
        <taxon>Endopterygota</taxon>
        <taxon>Lepidoptera</taxon>
        <taxon>Glossata</taxon>
        <taxon>Ditrysia</taxon>
        <taxon>Tineoidea</taxon>
        <taxon>Psychidae</taxon>
        <taxon>Oiketicinae</taxon>
        <taxon>Eumeta</taxon>
    </lineage>
</organism>
<evidence type="ECO:0000313" key="2">
    <source>
        <dbReference type="EMBL" id="GBP31128.1"/>
    </source>
</evidence>
<reference evidence="2 3" key="1">
    <citation type="journal article" date="2019" name="Commun. Biol.">
        <title>The bagworm genome reveals a unique fibroin gene that provides high tensile strength.</title>
        <authorList>
            <person name="Kono N."/>
            <person name="Nakamura H."/>
            <person name="Ohtoshi R."/>
            <person name="Tomita M."/>
            <person name="Numata K."/>
            <person name="Arakawa K."/>
        </authorList>
    </citation>
    <scope>NUCLEOTIDE SEQUENCE [LARGE SCALE GENOMIC DNA]</scope>
</reference>
<dbReference type="EMBL" id="BGZK01000241">
    <property type="protein sequence ID" value="GBP31128.1"/>
    <property type="molecule type" value="Genomic_DNA"/>
</dbReference>
<comment type="caution">
    <text evidence="2">The sequence shown here is derived from an EMBL/GenBank/DDBJ whole genome shotgun (WGS) entry which is preliminary data.</text>
</comment>
<keyword evidence="1" id="KW-1133">Transmembrane helix</keyword>
<feature type="transmembrane region" description="Helical" evidence="1">
    <location>
        <begin position="105"/>
        <end position="125"/>
    </location>
</feature>
<dbReference type="Proteomes" id="UP000299102">
    <property type="component" value="Unassembled WGS sequence"/>
</dbReference>